<name>A0ABS4AE46_9PROT</name>
<evidence type="ECO:0000313" key="1">
    <source>
        <dbReference type="EMBL" id="MBP0445275.1"/>
    </source>
</evidence>
<protein>
    <submittedName>
        <fullName evidence="1">Uncharacterized protein</fullName>
    </submittedName>
</protein>
<dbReference type="EMBL" id="JAGIZB010000009">
    <property type="protein sequence ID" value="MBP0445275.1"/>
    <property type="molecule type" value="Genomic_DNA"/>
</dbReference>
<proteinExistence type="predicted"/>
<accession>A0ABS4AE46</accession>
<keyword evidence="2" id="KW-1185">Reference proteome</keyword>
<reference evidence="1 2" key="1">
    <citation type="submission" date="2021-03" db="EMBL/GenBank/DDBJ databases">
        <authorList>
            <person name="So Y."/>
        </authorList>
    </citation>
    <scope>NUCLEOTIDE SEQUENCE [LARGE SCALE GENOMIC DNA]</scope>
    <source>
        <strain evidence="1 2">SSH11</strain>
    </source>
</reference>
<dbReference type="Proteomes" id="UP000681594">
    <property type="component" value="Unassembled WGS sequence"/>
</dbReference>
<dbReference type="InterPro" id="IPR009078">
    <property type="entry name" value="Ferritin-like_SF"/>
</dbReference>
<sequence>MRQYVPFEQGAWTDAARPPRFLAEDAGMRALFVKGIRAAHASSGTLIQAAGEWRRAARDPLLEQGFALLQGEAEEGLRRVEYVLADLGCDARAATCWISRNDLEAQERADDGALLAVSAWAVGRVVAGMVRVQVLAHECGEYQAARLQQMTTQGLLFSARRLFGAARMPRATSAHAFPQDA</sequence>
<evidence type="ECO:0000313" key="2">
    <source>
        <dbReference type="Proteomes" id="UP000681594"/>
    </source>
</evidence>
<dbReference type="RefSeq" id="WP_209379527.1">
    <property type="nucleotide sequence ID" value="NZ_JAGIZB010000009.1"/>
</dbReference>
<comment type="caution">
    <text evidence="1">The sequence shown here is derived from an EMBL/GenBank/DDBJ whole genome shotgun (WGS) entry which is preliminary data.</text>
</comment>
<organism evidence="1 2">
    <name type="scientific">Pararoseomonas baculiformis</name>
    <dbReference type="NCBI Taxonomy" id="2820812"/>
    <lineage>
        <taxon>Bacteria</taxon>
        <taxon>Pseudomonadati</taxon>
        <taxon>Pseudomonadota</taxon>
        <taxon>Alphaproteobacteria</taxon>
        <taxon>Acetobacterales</taxon>
        <taxon>Acetobacteraceae</taxon>
        <taxon>Pararoseomonas</taxon>
    </lineage>
</organism>
<gene>
    <name evidence="1" type="ORF">J8J14_10845</name>
</gene>
<dbReference type="SUPFAM" id="SSF47240">
    <property type="entry name" value="Ferritin-like"/>
    <property type="match status" value="1"/>
</dbReference>